<evidence type="ECO:0000313" key="5">
    <source>
        <dbReference type="EMBL" id="CAD9488925.1"/>
    </source>
</evidence>
<dbReference type="InterPro" id="IPR004087">
    <property type="entry name" value="KH_dom"/>
</dbReference>
<feature type="compositionally biased region" description="Basic and acidic residues" evidence="3">
    <location>
        <begin position="390"/>
        <end position="409"/>
    </location>
</feature>
<keyword evidence="2" id="KW-0694">RNA-binding</keyword>
<feature type="compositionally biased region" description="Basic and acidic residues" evidence="3">
    <location>
        <begin position="256"/>
        <end position="268"/>
    </location>
</feature>
<feature type="compositionally biased region" description="Basic residues" evidence="3">
    <location>
        <begin position="439"/>
        <end position="450"/>
    </location>
</feature>
<name>A0A7S2ML10_9DINO</name>
<dbReference type="GO" id="GO:0003723">
    <property type="term" value="F:RNA binding"/>
    <property type="evidence" value="ECO:0007669"/>
    <property type="project" value="UniProtKB-UniRule"/>
</dbReference>
<feature type="compositionally biased region" description="Pro residues" evidence="3">
    <location>
        <begin position="269"/>
        <end position="279"/>
    </location>
</feature>
<dbReference type="SMART" id="SM00322">
    <property type="entry name" value="KH"/>
    <property type="match status" value="2"/>
</dbReference>
<proteinExistence type="predicted"/>
<dbReference type="InterPro" id="IPR004088">
    <property type="entry name" value="KH_dom_type_1"/>
</dbReference>
<reference evidence="5" key="1">
    <citation type="submission" date="2021-01" db="EMBL/GenBank/DDBJ databases">
        <authorList>
            <person name="Corre E."/>
            <person name="Pelletier E."/>
            <person name="Niang G."/>
            <person name="Scheremetjew M."/>
            <person name="Finn R."/>
            <person name="Kale V."/>
            <person name="Holt S."/>
            <person name="Cochrane G."/>
            <person name="Meng A."/>
            <person name="Brown T."/>
            <person name="Cohen L."/>
        </authorList>
    </citation>
    <scope>NUCLEOTIDE SEQUENCE</scope>
    <source>
        <strain evidence="5">RCC3387</strain>
    </source>
</reference>
<organism evidence="5">
    <name type="scientific">Zooxanthella nutricula</name>
    <dbReference type="NCBI Taxonomy" id="1333877"/>
    <lineage>
        <taxon>Eukaryota</taxon>
        <taxon>Sar</taxon>
        <taxon>Alveolata</taxon>
        <taxon>Dinophyceae</taxon>
        <taxon>Peridiniales</taxon>
        <taxon>Peridiniales incertae sedis</taxon>
        <taxon>Zooxanthella</taxon>
    </lineage>
</organism>
<gene>
    <name evidence="5" type="ORF">BRAN1462_LOCUS1969</name>
</gene>
<evidence type="ECO:0000259" key="4">
    <source>
        <dbReference type="SMART" id="SM00322"/>
    </source>
</evidence>
<evidence type="ECO:0000256" key="2">
    <source>
        <dbReference type="PROSITE-ProRule" id="PRU00117"/>
    </source>
</evidence>
<dbReference type="AlphaFoldDB" id="A0A7S2ML10"/>
<protein>
    <recommendedName>
        <fullName evidence="4">K Homology domain-containing protein</fullName>
    </recommendedName>
</protein>
<keyword evidence="1" id="KW-0677">Repeat</keyword>
<feature type="domain" description="K Homology" evidence="4">
    <location>
        <begin position="122"/>
        <end position="191"/>
    </location>
</feature>
<sequence>MTDEDGRRRGAPRSGGGGRGYAKAFKVLCPDPLIAAMIGTNGVNRKQIEEDNGVQLKFSNRDEFFPGTRCRVMVILANDMKAITAVLERAVQELIQVATREVGKGKGRDRDEGEMILGQEPGELVFRVGLPQVISGALIGHRGERITEIRNLSRAKLFVDNQTYESHQMLRVIGNPQSIDTALYQICQLAETELSEDDMRKWGAQVSFDPHAAPEKGSRKGSGKGKGKEDPHRGGPPGRRRSRSPPGGLRPAKAQRLAEEGEDGRPPVDDFPPDGPENPPEGHFPGPGYSSPLEAIDHVRQLADEFLQERLAVTHEVCCDLSTKRLDQMKADDFPKEVEQVTGCLVIFDEERGAESRTVRLNGPLVSVYAAHFMLMKRYHDDDFNEAEEERIRQEEEERERADGREDPGKIASLKEQLADLQRQLAEAHGGAVGDSRRKGGGKSKFQGKR</sequence>
<dbReference type="Pfam" id="PF00013">
    <property type="entry name" value="KH_1"/>
    <property type="match status" value="2"/>
</dbReference>
<dbReference type="InterPro" id="IPR036612">
    <property type="entry name" value="KH_dom_type_1_sf"/>
</dbReference>
<accession>A0A7S2ML10</accession>
<dbReference type="EMBL" id="HBGW01002991">
    <property type="protein sequence ID" value="CAD9488925.1"/>
    <property type="molecule type" value="Transcribed_RNA"/>
</dbReference>
<feature type="domain" description="K Homology" evidence="4">
    <location>
        <begin position="21"/>
        <end position="95"/>
    </location>
</feature>
<dbReference type="PANTHER" id="PTHR10288">
    <property type="entry name" value="KH DOMAIN CONTAINING RNA BINDING PROTEIN"/>
    <property type="match status" value="1"/>
</dbReference>
<dbReference type="PROSITE" id="PS50084">
    <property type="entry name" value="KH_TYPE_1"/>
    <property type="match status" value="2"/>
</dbReference>
<dbReference type="Gene3D" id="3.30.1370.10">
    <property type="entry name" value="K Homology domain, type 1"/>
    <property type="match status" value="2"/>
</dbReference>
<feature type="region of interest" description="Disordered" evidence="3">
    <location>
        <begin position="387"/>
        <end position="450"/>
    </location>
</feature>
<dbReference type="SUPFAM" id="SSF54791">
    <property type="entry name" value="Eukaryotic type KH-domain (KH-domain type I)"/>
    <property type="match status" value="2"/>
</dbReference>
<evidence type="ECO:0000256" key="3">
    <source>
        <dbReference type="SAM" id="MobiDB-lite"/>
    </source>
</evidence>
<evidence type="ECO:0000256" key="1">
    <source>
        <dbReference type="ARBA" id="ARBA00022737"/>
    </source>
</evidence>
<feature type="region of interest" description="Disordered" evidence="3">
    <location>
        <begin position="206"/>
        <end position="293"/>
    </location>
</feature>